<feature type="transmembrane region" description="Helical" evidence="1">
    <location>
        <begin position="204"/>
        <end position="223"/>
    </location>
</feature>
<protein>
    <recommendedName>
        <fullName evidence="4">ABC-2 family transporter protein</fullName>
    </recommendedName>
</protein>
<organism evidence="2 3">
    <name type="scientific">Ruminococcus flavefaciens</name>
    <dbReference type="NCBI Taxonomy" id="1265"/>
    <lineage>
        <taxon>Bacteria</taxon>
        <taxon>Bacillati</taxon>
        <taxon>Bacillota</taxon>
        <taxon>Clostridia</taxon>
        <taxon>Eubacteriales</taxon>
        <taxon>Oscillospiraceae</taxon>
        <taxon>Ruminococcus</taxon>
    </lineage>
</organism>
<accession>A0A315Y4U7</accession>
<dbReference type="Proteomes" id="UP000245720">
    <property type="component" value="Unassembled WGS sequence"/>
</dbReference>
<dbReference type="EMBL" id="QGDI01000001">
    <property type="protein sequence ID" value="PWJ15395.1"/>
    <property type="molecule type" value="Genomic_DNA"/>
</dbReference>
<name>A0A315Y4U7_RUMFL</name>
<feature type="transmembrane region" description="Helical" evidence="1">
    <location>
        <begin position="291"/>
        <end position="324"/>
    </location>
</feature>
<reference evidence="2 3" key="1">
    <citation type="submission" date="2018-05" db="EMBL/GenBank/DDBJ databases">
        <title>The Hungate 1000. A catalogue of reference genomes from the rumen microbiome.</title>
        <authorList>
            <person name="Kelly W."/>
        </authorList>
    </citation>
    <scope>NUCLEOTIDE SEQUENCE [LARGE SCALE GENOMIC DNA]</scope>
    <source>
        <strain evidence="2 3">SAb67</strain>
    </source>
</reference>
<dbReference type="RefSeq" id="WP_109725196.1">
    <property type="nucleotide sequence ID" value="NZ_QGDI01000001.1"/>
</dbReference>
<feature type="transmembrane region" description="Helical" evidence="1">
    <location>
        <begin position="244"/>
        <end position="271"/>
    </location>
</feature>
<feature type="transmembrane region" description="Helical" evidence="1">
    <location>
        <begin position="363"/>
        <end position="385"/>
    </location>
</feature>
<evidence type="ECO:0000313" key="3">
    <source>
        <dbReference type="Proteomes" id="UP000245720"/>
    </source>
</evidence>
<evidence type="ECO:0008006" key="4">
    <source>
        <dbReference type="Google" id="ProtNLM"/>
    </source>
</evidence>
<keyword evidence="1" id="KW-0472">Membrane</keyword>
<feature type="transmembrane region" description="Helical" evidence="1">
    <location>
        <begin position="12"/>
        <end position="32"/>
    </location>
</feature>
<keyword evidence="1" id="KW-0812">Transmembrane</keyword>
<gene>
    <name evidence="2" type="ORF">IE37_00292</name>
</gene>
<sequence>MLFGKECRRILTSLTFIIYCFVVGLFFVSQYIEENKGDPYIPDEKISEDHDVIMNGAVDNLATEYLANNYICYPYGFYKSVRLNEDDSQKVEECLLEVTGLTHDELMDIRDSGEHYYVEHGLQETMYYDIGELPVSDAITYERFCELMGQVDDILGGGSSYKVEDLVVTYSYVPMTQEDREAVISDLYEKDGVAGGYARLFSDYVGIDLGIMPVFVAAALVSADRRKRVSDLIYTRKISSLKLIFTRYAALVTMMFIPVILCMIAAAIQLIKYFDFNDLALYKMFTLPTFWLLPQLMIVTAVAMIVTEVFSSGIAILLQFAWWFSSIMASGAKLSGSISKFDLVCRHNTVFGRDEFMLSRNDFIFNRIFFFITAIVITAITAYVYELKRGGRFHGIRLFGKDSIFRHKA</sequence>
<keyword evidence="1" id="KW-1133">Transmembrane helix</keyword>
<evidence type="ECO:0000313" key="2">
    <source>
        <dbReference type="EMBL" id="PWJ15395.1"/>
    </source>
</evidence>
<proteinExistence type="predicted"/>
<evidence type="ECO:0000256" key="1">
    <source>
        <dbReference type="SAM" id="Phobius"/>
    </source>
</evidence>
<dbReference type="OrthoDB" id="1708273at2"/>
<dbReference type="AlphaFoldDB" id="A0A315Y4U7"/>
<comment type="caution">
    <text evidence="2">The sequence shown here is derived from an EMBL/GenBank/DDBJ whole genome shotgun (WGS) entry which is preliminary data.</text>
</comment>